<comment type="function">
    <text evidence="5">One of the proteins that surrounds the polypeptide exit tunnel on the outside of the subunit.</text>
</comment>
<evidence type="ECO:0000256" key="6">
    <source>
        <dbReference type="RuleBase" id="RU003477"/>
    </source>
</evidence>
<dbReference type="Pfam" id="PF00467">
    <property type="entry name" value="KOW"/>
    <property type="match status" value="1"/>
</dbReference>
<dbReference type="Proteomes" id="UP000034911">
    <property type="component" value="Unassembled WGS sequence"/>
</dbReference>
<dbReference type="CDD" id="cd06089">
    <property type="entry name" value="KOW_RPL26"/>
    <property type="match status" value="1"/>
</dbReference>
<reference evidence="8 9" key="1">
    <citation type="journal article" date="2015" name="Nature">
        <title>rRNA introns, odd ribosomes, and small enigmatic genomes across a large radiation of phyla.</title>
        <authorList>
            <person name="Brown C.T."/>
            <person name="Hug L.A."/>
            <person name="Thomas B.C."/>
            <person name="Sharon I."/>
            <person name="Castelle C.J."/>
            <person name="Singh A."/>
            <person name="Wilkins M.J."/>
            <person name="Williams K.H."/>
            <person name="Banfield J.F."/>
        </authorList>
    </citation>
    <scope>NUCLEOTIDE SEQUENCE [LARGE SCALE GENOMIC DNA]</scope>
</reference>
<dbReference type="HAMAP" id="MF_01326_B">
    <property type="entry name" value="Ribosomal_uL24_B"/>
    <property type="match status" value="1"/>
</dbReference>
<dbReference type="AlphaFoldDB" id="A0A0G1MYT6"/>
<dbReference type="InterPro" id="IPR008991">
    <property type="entry name" value="Translation_prot_SH3-like_sf"/>
</dbReference>
<keyword evidence="5" id="KW-0699">rRNA-binding</keyword>
<feature type="domain" description="KOW" evidence="7">
    <location>
        <begin position="3"/>
        <end position="30"/>
    </location>
</feature>
<dbReference type="PANTHER" id="PTHR12903">
    <property type="entry name" value="MITOCHONDRIAL RIBOSOMAL PROTEIN L24"/>
    <property type="match status" value="1"/>
</dbReference>
<gene>
    <name evidence="5" type="primary">rplX</name>
    <name evidence="8" type="ORF">UX20_C0027G0021</name>
</gene>
<evidence type="ECO:0000313" key="8">
    <source>
        <dbReference type="EMBL" id="KKU13257.1"/>
    </source>
</evidence>
<evidence type="ECO:0000256" key="4">
    <source>
        <dbReference type="ARBA" id="ARBA00035206"/>
    </source>
</evidence>
<dbReference type="GO" id="GO:0006412">
    <property type="term" value="P:translation"/>
    <property type="evidence" value="ECO:0007669"/>
    <property type="project" value="UniProtKB-UniRule"/>
</dbReference>
<accession>A0A0G1MYT6</accession>
<dbReference type="InterPro" id="IPR014722">
    <property type="entry name" value="Rib_uL2_dom2"/>
</dbReference>
<dbReference type="PATRIC" id="fig|1619050.3.peg.563"/>
<evidence type="ECO:0000256" key="3">
    <source>
        <dbReference type="ARBA" id="ARBA00023274"/>
    </source>
</evidence>
<dbReference type="GO" id="GO:0003735">
    <property type="term" value="F:structural constituent of ribosome"/>
    <property type="evidence" value="ECO:0007669"/>
    <property type="project" value="InterPro"/>
</dbReference>
<dbReference type="GO" id="GO:1990904">
    <property type="term" value="C:ribonucleoprotein complex"/>
    <property type="evidence" value="ECO:0007669"/>
    <property type="project" value="UniProtKB-KW"/>
</dbReference>
<organism evidence="8 9">
    <name type="scientific">Candidatus Magasanikbacteria bacterium GW2011_GWC2_45_8</name>
    <dbReference type="NCBI Taxonomy" id="1619050"/>
    <lineage>
        <taxon>Bacteria</taxon>
        <taxon>Candidatus Magasanikiibacteriota</taxon>
    </lineage>
</organism>
<dbReference type="InterPro" id="IPR003256">
    <property type="entry name" value="Ribosomal_uL24"/>
</dbReference>
<comment type="subunit">
    <text evidence="5">Part of the 50S ribosomal subunit.</text>
</comment>
<dbReference type="PROSITE" id="PS01108">
    <property type="entry name" value="RIBOSOMAL_L24"/>
    <property type="match status" value="1"/>
</dbReference>
<dbReference type="GO" id="GO:0005840">
    <property type="term" value="C:ribosome"/>
    <property type="evidence" value="ECO:0007669"/>
    <property type="project" value="UniProtKB-KW"/>
</dbReference>
<dbReference type="SMART" id="SM00739">
    <property type="entry name" value="KOW"/>
    <property type="match status" value="1"/>
</dbReference>
<keyword evidence="5" id="KW-0694">RNA-binding</keyword>
<dbReference type="SUPFAM" id="SSF50104">
    <property type="entry name" value="Translation proteins SH3-like domain"/>
    <property type="match status" value="1"/>
</dbReference>
<dbReference type="EMBL" id="LCLH01000027">
    <property type="protein sequence ID" value="KKU13257.1"/>
    <property type="molecule type" value="Genomic_DNA"/>
</dbReference>
<evidence type="ECO:0000256" key="5">
    <source>
        <dbReference type="HAMAP-Rule" id="MF_01326"/>
    </source>
</evidence>
<dbReference type="InterPro" id="IPR005824">
    <property type="entry name" value="KOW"/>
</dbReference>
<dbReference type="InterPro" id="IPR057264">
    <property type="entry name" value="Ribosomal_uL24_C"/>
</dbReference>
<evidence type="ECO:0000256" key="2">
    <source>
        <dbReference type="ARBA" id="ARBA00022980"/>
    </source>
</evidence>
<sequence>MKKIKIGDNVRVLLGKDKGKTGKVVQVFVQEKKVVVEGINIIKKHLRTRTQGQKGQILELSAPMAVSKVAIVCPHCERGVRVGFKIDNSVKTRVCKKCNNAL</sequence>
<dbReference type="Pfam" id="PF17136">
    <property type="entry name" value="ribosomal_L24"/>
    <property type="match status" value="1"/>
</dbReference>
<dbReference type="InterPro" id="IPR005825">
    <property type="entry name" value="Ribosomal_uL24_CS"/>
</dbReference>
<proteinExistence type="inferred from homology"/>
<comment type="function">
    <text evidence="5">One of two assembly initiator proteins, it binds directly to the 5'-end of the 23S rRNA, where it nucleates assembly of the 50S subunit.</text>
</comment>
<name>A0A0G1MYT6_9BACT</name>
<dbReference type="Gene3D" id="2.30.30.30">
    <property type="match status" value="1"/>
</dbReference>
<comment type="similarity">
    <text evidence="1 5 6">Belongs to the universal ribosomal protein uL24 family.</text>
</comment>
<evidence type="ECO:0000313" key="9">
    <source>
        <dbReference type="Proteomes" id="UP000034911"/>
    </source>
</evidence>
<dbReference type="InterPro" id="IPR041988">
    <property type="entry name" value="Ribosomal_uL24_KOW"/>
</dbReference>
<evidence type="ECO:0000259" key="7">
    <source>
        <dbReference type="SMART" id="SM00739"/>
    </source>
</evidence>
<evidence type="ECO:0000256" key="1">
    <source>
        <dbReference type="ARBA" id="ARBA00010618"/>
    </source>
</evidence>
<keyword evidence="3 5" id="KW-0687">Ribonucleoprotein</keyword>
<dbReference type="NCBIfam" id="TIGR01079">
    <property type="entry name" value="rplX_bact"/>
    <property type="match status" value="1"/>
</dbReference>
<keyword evidence="2 5" id="KW-0689">Ribosomal protein</keyword>
<dbReference type="GO" id="GO:0019843">
    <property type="term" value="F:rRNA binding"/>
    <property type="evidence" value="ECO:0007669"/>
    <property type="project" value="UniProtKB-UniRule"/>
</dbReference>
<protein>
    <recommendedName>
        <fullName evidence="4 5">Large ribosomal subunit protein uL24</fullName>
    </recommendedName>
</protein>
<comment type="caution">
    <text evidence="8">The sequence shown here is derived from an EMBL/GenBank/DDBJ whole genome shotgun (WGS) entry which is preliminary data.</text>
</comment>
<dbReference type="STRING" id="1619050.UX20_C0027G0021"/>